<feature type="transmembrane region" description="Helical" evidence="2">
    <location>
        <begin position="516"/>
        <end position="534"/>
    </location>
</feature>
<reference evidence="4 5" key="1">
    <citation type="submission" date="2019-03" db="EMBL/GenBank/DDBJ databases">
        <title>Genomic Encyclopedia of Type Strains, Phase IV (KMG-IV): sequencing the most valuable type-strain genomes for metagenomic binning, comparative biology and taxonomic classification.</title>
        <authorList>
            <person name="Goeker M."/>
        </authorList>
    </citation>
    <scope>NUCLEOTIDE SEQUENCE [LARGE SCALE GENOMIC DNA]</scope>
    <source>
        <strain evidence="4 5">DSM 11170</strain>
    </source>
</reference>
<dbReference type="InterPro" id="IPR004147">
    <property type="entry name" value="ABC1_dom"/>
</dbReference>
<feature type="transmembrane region" description="Helical" evidence="2">
    <location>
        <begin position="6"/>
        <end position="24"/>
    </location>
</feature>
<keyword evidence="5" id="KW-1185">Reference proteome</keyword>
<protein>
    <submittedName>
        <fullName evidence="4">Putative unusual protein kinase regulating ubiquinone biosynthesis (AarF/ABC1/UbiB family)</fullName>
    </submittedName>
</protein>
<dbReference type="InterPro" id="IPR011009">
    <property type="entry name" value="Kinase-like_dom_sf"/>
</dbReference>
<dbReference type="CDD" id="cd05121">
    <property type="entry name" value="ABC1_ADCK3-like"/>
    <property type="match status" value="1"/>
</dbReference>
<comment type="similarity">
    <text evidence="1">Belongs to the protein kinase superfamily. ADCK protein kinase family.</text>
</comment>
<evidence type="ECO:0000256" key="1">
    <source>
        <dbReference type="ARBA" id="ARBA00009670"/>
    </source>
</evidence>
<keyword evidence="2" id="KW-1133">Transmembrane helix</keyword>
<dbReference type="AlphaFoldDB" id="A0A4R2RVH9"/>
<dbReference type="EMBL" id="SLXT01000003">
    <property type="protein sequence ID" value="TCP68410.1"/>
    <property type="molecule type" value="Genomic_DNA"/>
</dbReference>
<keyword evidence="4" id="KW-0830">Ubiquinone</keyword>
<dbReference type="PANTHER" id="PTHR10566">
    <property type="entry name" value="CHAPERONE-ACTIVITY OF BC1 COMPLEX CABC1 -RELATED"/>
    <property type="match status" value="1"/>
</dbReference>
<name>A0A4R2RVH9_9FIRM</name>
<keyword evidence="2" id="KW-0812">Transmembrane</keyword>
<proteinExistence type="inferred from homology"/>
<dbReference type="OrthoDB" id="9795390at2"/>
<dbReference type="Proteomes" id="UP000294813">
    <property type="component" value="Unassembled WGS sequence"/>
</dbReference>
<keyword evidence="4" id="KW-0418">Kinase</keyword>
<dbReference type="SUPFAM" id="SSF56112">
    <property type="entry name" value="Protein kinase-like (PK-like)"/>
    <property type="match status" value="1"/>
</dbReference>
<comment type="caution">
    <text evidence="4">The sequence shown here is derived from an EMBL/GenBank/DDBJ whole genome shotgun (WGS) entry which is preliminary data.</text>
</comment>
<feature type="domain" description="ABC1 atypical kinase-like" evidence="3">
    <location>
        <begin position="87"/>
        <end position="330"/>
    </location>
</feature>
<evidence type="ECO:0000259" key="3">
    <source>
        <dbReference type="Pfam" id="PF03109"/>
    </source>
</evidence>
<gene>
    <name evidence="4" type="ORF">EDD73_10339</name>
</gene>
<keyword evidence="4" id="KW-0808">Transferase</keyword>
<dbReference type="RefSeq" id="WP_131918007.1">
    <property type="nucleotide sequence ID" value="NZ_JAOQNU010000003.1"/>
</dbReference>
<organism evidence="4 5">
    <name type="scientific">Heliophilum fasciatum</name>
    <dbReference type="NCBI Taxonomy" id="35700"/>
    <lineage>
        <taxon>Bacteria</taxon>
        <taxon>Bacillati</taxon>
        <taxon>Bacillota</taxon>
        <taxon>Clostridia</taxon>
        <taxon>Eubacteriales</taxon>
        <taxon>Heliobacteriaceae</taxon>
        <taxon>Heliophilum</taxon>
    </lineage>
</organism>
<dbReference type="Pfam" id="PF03109">
    <property type="entry name" value="ABC1"/>
    <property type="match status" value="1"/>
</dbReference>
<dbReference type="InterPro" id="IPR050154">
    <property type="entry name" value="UbiB_kinase"/>
</dbReference>
<evidence type="ECO:0000256" key="2">
    <source>
        <dbReference type="SAM" id="Phobius"/>
    </source>
</evidence>
<feature type="transmembrane region" description="Helical" evidence="2">
    <location>
        <begin position="489"/>
        <end position="510"/>
    </location>
</feature>
<dbReference type="GO" id="GO:0016301">
    <property type="term" value="F:kinase activity"/>
    <property type="evidence" value="ECO:0007669"/>
    <property type="project" value="UniProtKB-KW"/>
</dbReference>
<sequence>MNRYYRIWRITSMFFSFMVRVWWYKKREARLGQKAMEEQWSALFHRMALRFCQTSTEMGGLLIKTGQFFATRVDILPKAITEELNTLQDAVPAAPFEHIKQTIEAEFGRPLLQVFPQIEEQALAAASLGQVHRAWLPSGEKVAVKVLRPNINEIIQADFDAIHLTMWFAKKLTDIEKQMDLDAIYREMRQTFGDELDYRLEAGYADRFRALIAGKPGLAVPLIYHDYSTSRVLTMEFIEGRRIDDLDFLEENQIDRRELAKRLMQAYLDQVIVFGFYHADPHQGNLYVQADGTLVFLDFGMVGELTSGTKENIKDMLFALLQRDSEQLVNTLNALGFLRPNANRNLIRRAMEFFFQFHSPEQLKELEQTKNLGPLAADLRELVYDQPIQIPAYLIFVGRAVATVTGVAIALDPQIDANVAAPYLQKLLSNEDGTIGQEVWRRAKDYGNTLIGLPGLMSRTLKKADLGEIYVRVDNLGDIQRALQFQPQLVNRVTLAIMVAAMAICTTIFYTQHFYFEANWTGGLGIFFTLMLMWQSSRRPHNTNQPIHRNGPF</sequence>
<keyword evidence="2" id="KW-0472">Membrane</keyword>
<evidence type="ECO:0000313" key="5">
    <source>
        <dbReference type="Proteomes" id="UP000294813"/>
    </source>
</evidence>
<evidence type="ECO:0000313" key="4">
    <source>
        <dbReference type="EMBL" id="TCP68410.1"/>
    </source>
</evidence>
<accession>A0A4R2RVH9</accession>
<dbReference type="PANTHER" id="PTHR10566:SF113">
    <property type="entry name" value="PROTEIN ACTIVITY OF BC1 COMPLEX KINASE 7, CHLOROPLASTIC"/>
    <property type="match status" value="1"/>
</dbReference>